<gene>
    <name evidence="2" type="ORF">AMTR_s00044p00134340</name>
</gene>
<organism evidence="2 3">
    <name type="scientific">Amborella trichopoda</name>
    <dbReference type="NCBI Taxonomy" id="13333"/>
    <lineage>
        <taxon>Eukaryota</taxon>
        <taxon>Viridiplantae</taxon>
        <taxon>Streptophyta</taxon>
        <taxon>Embryophyta</taxon>
        <taxon>Tracheophyta</taxon>
        <taxon>Spermatophyta</taxon>
        <taxon>Magnoliopsida</taxon>
        <taxon>Amborellales</taxon>
        <taxon>Amborellaceae</taxon>
        <taxon>Amborella</taxon>
    </lineage>
</organism>
<dbReference type="Proteomes" id="UP000017836">
    <property type="component" value="Unassembled WGS sequence"/>
</dbReference>
<proteinExistence type="predicted"/>
<feature type="region of interest" description="Disordered" evidence="1">
    <location>
        <begin position="1"/>
        <end position="62"/>
    </location>
</feature>
<evidence type="ECO:0000313" key="2">
    <source>
        <dbReference type="EMBL" id="ERN17154.1"/>
    </source>
</evidence>
<evidence type="ECO:0000256" key="1">
    <source>
        <dbReference type="SAM" id="MobiDB-lite"/>
    </source>
</evidence>
<feature type="compositionally biased region" description="Basic and acidic residues" evidence="1">
    <location>
        <begin position="35"/>
        <end position="52"/>
    </location>
</feature>
<sequence length="62" mass="6806">MVLLPMGGRKVSKKSESCEQGDDASEDTSCPKPLIKLERRSRRTAEDAETLRQRGAKISSNG</sequence>
<dbReference type="EMBL" id="KI392384">
    <property type="protein sequence ID" value="ERN17154.1"/>
    <property type="molecule type" value="Genomic_DNA"/>
</dbReference>
<keyword evidence="3" id="KW-1185">Reference proteome</keyword>
<dbReference type="AlphaFoldDB" id="U5D3Z1"/>
<reference evidence="3" key="1">
    <citation type="journal article" date="2013" name="Science">
        <title>The Amborella genome and the evolution of flowering plants.</title>
        <authorList>
            <consortium name="Amborella Genome Project"/>
        </authorList>
    </citation>
    <scope>NUCLEOTIDE SEQUENCE [LARGE SCALE GENOMIC DNA]</scope>
</reference>
<accession>U5D3Z1</accession>
<name>U5D3Z1_AMBTC</name>
<protein>
    <submittedName>
        <fullName evidence="2">Uncharacterized protein</fullName>
    </submittedName>
</protein>
<evidence type="ECO:0000313" key="3">
    <source>
        <dbReference type="Proteomes" id="UP000017836"/>
    </source>
</evidence>
<dbReference type="HOGENOM" id="CLU_2907080_0_0_1"/>
<dbReference type="Gramene" id="ERN17154">
    <property type="protein sequence ID" value="ERN17154"/>
    <property type="gene ID" value="AMTR_s00044p00134340"/>
</dbReference>